<dbReference type="Proteomes" id="UP000694412">
    <property type="component" value="Chromosome 22"/>
</dbReference>
<reference evidence="3" key="1">
    <citation type="submission" date="2015-11" db="EMBL/GenBank/DDBJ databases">
        <authorList>
            <consortium name="International Coturnix japonica Genome Analysis Consortium"/>
            <person name="Warren W."/>
            <person name="Burt D.W."/>
            <person name="Antin P.B."/>
            <person name="Lanford R."/>
            <person name="Gros J."/>
            <person name="Wilson R.K."/>
        </authorList>
    </citation>
    <scope>NUCLEOTIDE SEQUENCE [LARGE SCALE GENOMIC DNA]</scope>
</reference>
<reference evidence="3" key="2">
    <citation type="submission" date="2025-08" db="UniProtKB">
        <authorList>
            <consortium name="Ensembl"/>
        </authorList>
    </citation>
    <scope>IDENTIFICATION</scope>
</reference>
<organism evidence="3 4">
    <name type="scientific">Coturnix japonica</name>
    <name type="common">Japanese quail</name>
    <name type="synonym">Coturnix coturnix japonica</name>
    <dbReference type="NCBI Taxonomy" id="93934"/>
    <lineage>
        <taxon>Eukaryota</taxon>
        <taxon>Metazoa</taxon>
        <taxon>Chordata</taxon>
        <taxon>Craniata</taxon>
        <taxon>Vertebrata</taxon>
        <taxon>Euteleostomi</taxon>
        <taxon>Archelosauria</taxon>
        <taxon>Archosauria</taxon>
        <taxon>Dinosauria</taxon>
        <taxon>Saurischia</taxon>
        <taxon>Theropoda</taxon>
        <taxon>Coelurosauria</taxon>
        <taxon>Aves</taxon>
        <taxon>Neognathae</taxon>
        <taxon>Galloanserae</taxon>
        <taxon>Galliformes</taxon>
        <taxon>Phasianidae</taxon>
        <taxon>Perdicinae</taxon>
        <taxon>Coturnix</taxon>
    </lineage>
</organism>
<dbReference type="KEGG" id="cjo:107323725"/>
<name>A0A8C2TUJ7_COTJA</name>
<feature type="domain" description="Nudix hydrolase" evidence="2">
    <location>
        <begin position="30"/>
        <end position="140"/>
    </location>
</feature>
<dbReference type="CTD" id="79873"/>
<dbReference type="GeneTree" id="ENSGT00390000002931"/>
<dbReference type="GeneID" id="107323725"/>
<dbReference type="GO" id="GO:0044715">
    <property type="term" value="F:8-oxo-dGDP phosphatase activity"/>
    <property type="evidence" value="ECO:0007669"/>
    <property type="project" value="TreeGrafter"/>
</dbReference>
<protein>
    <submittedName>
        <fullName evidence="3">Nudix hydrolase 18</fullName>
    </submittedName>
</protein>
<evidence type="ECO:0000313" key="4">
    <source>
        <dbReference type="Proteomes" id="UP000694412"/>
    </source>
</evidence>
<dbReference type="InterPro" id="IPR015797">
    <property type="entry name" value="NUDIX_hydrolase-like_dom_sf"/>
</dbReference>
<accession>A0A8C2TUJ7</accession>
<evidence type="ECO:0000259" key="2">
    <source>
        <dbReference type="PROSITE" id="PS51462"/>
    </source>
</evidence>
<dbReference type="Pfam" id="PF00293">
    <property type="entry name" value="NUDIX"/>
    <property type="match status" value="1"/>
</dbReference>
<dbReference type="GO" id="GO:0044716">
    <property type="term" value="F:8-oxo-GDP phosphatase activity"/>
    <property type="evidence" value="ECO:0007669"/>
    <property type="project" value="TreeGrafter"/>
</dbReference>
<dbReference type="OrthoDB" id="9119364at2759"/>
<dbReference type="Gene3D" id="3.90.79.10">
    <property type="entry name" value="Nucleoside Triphosphate Pyrophosphohydrolase"/>
    <property type="match status" value="1"/>
</dbReference>
<reference evidence="3" key="3">
    <citation type="submission" date="2025-09" db="UniProtKB">
        <authorList>
            <consortium name="Ensembl"/>
        </authorList>
    </citation>
    <scope>IDENTIFICATION</scope>
</reference>
<dbReference type="RefSeq" id="XP_032304748.1">
    <property type="nucleotide sequence ID" value="XM_032448857.1"/>
</dbReference>
<keyword evidence="1" id="KW-0378">Hydrolase</keyword>
<dbReference type="InterPro" id="IPR020084">
    <property type="entry name" value="NUDIX_hydrolase_CS"/>
</dbReference>
<keyword evidence="4" id="KW-1185">Reference proteome</keyword>
<dbReference type="SUPFAM" id="SSF55811">
    <property type="entry name" value="Nudix"/>
    <property type="match status" value="1"/>
</dbReference>
<dbReference type="Ensembl" id="ENSCJPT00005025847.1">
    <property type="protein sequence ID" value="ENSCJPP00005018604.1"/>
    <property type="gene ID" value="ENSCJPG00005015132.1"/>
</dbReference>
<dbReference type="PANTHER" id="PTHR22769:SF56">
    <property type="entry name" value="8-OXO-DGDP PHOSPHATASE NUDT18"/>
    <property type="match status" value="1"/>
</dbReference>
<evidence type="ECO:0000256" key="1">
    <source>
        <dbReference type="ARBA" id="ARBA00022801"/>
    </source>
</evidence>
<sequence>MAEEELEAVLNGTGWDVGGGLWGGTEPQSPVRLGSSVCYVVLAVIFNAEGSILLVQESKPCCRGLWYLPAGRVDPNENLVGALLREVREESGLRCEPVSLLAVEERGHAWVRFVFMARPTGEWVQGVMGGNGVIGGLSLP</sequence>
<dbReference type="InterPro" id="IPR000086">
    <property type="entry name" value="NUDIX_hydrolase_dom"/>
</dbReference>
<dbReference type="PROSITE" id="PS51462">
    <property type="entry name" value="NUDIX"/>
    <property type="match status" value="1"/>
</dbReference>
<dbReference type="PANTHER" id="PTHR22769">
    <property type="entry name" value="MUTT/NUDIX HYDROLASE"/>
    <property type="match status" value="1"/>
</dbReference>
<dbReference type="PROSITE" id="PS00893">
    <property type="entry name" value="NUDIX_BOX"/>
    <property type="match status" value="1"/>
</dbReference>
<evidence type="ECO:0000313" key="3">
    <source>
        <dbReference type="Ensembl" id="ENSCJPP00005018604.1"/>
    </source>
</evidence>
<proteinExistence type="predicted"/>
<gene>
    <name evidence="3" type="primary">NUDT18</name>
</gene>
<dbReference type="AlphaFoldDB" id="A0A8C2TUJ7"/>